<dbReference type="PROSITE" id="PS00671">
    <property type="entry name" value="D_2_HYDROXYACID_DH_3"/>
    <property type="match status" value="1"/>
</dbReference>
<protein>
    <submittedName>
        <fullName evidence="4">Glyoxylate/hydroxypyruvate reductase A</fullName>
        <ecNumber evidence="4">1.1.1.79</ecNumber>
        <ecNumber evidence="4">1.1.1.81</ecNumber>
    </submittedName>
</protein>
<dbReference type="PANTHER" id="PTHR43333:SF1">
    <property type="entry name" value="D-ISOMER SPECIFIC 2-HYDROXYACID DEHYDROGENASE NAD-BINDING DOMAIN-CONTAINING PROTEIN"/>
    <property type="match status" value="1"/>
</dbReference>
<dbReference type="GO" id="GO:0016618">
    <property type="term" value="F:hydroxypyruvate reductase [NAD(P)H] activity"/>
    <property type="evidence" value="ECO:0007669"/>
    <property type="project" value="UniProtKB-EC"/>
</dbReference>
<evidence type="ECO:0000256" key="1">
    <source>
        <dbReference type="ARBA" id="ARBA00023002"/>
    </source>
</evidence>
<keyword evidence="1 4" id="KW-0560">Oxidoreductase</keyword>
<dbReference type="EMBL" id="CP004373">
    <property type="protein sequence ID" value="AHK71283.1"/>
    <property type="molecule type" value="Genomic_DNA"/>
</dbReference>
<dbReference type="SUPFAM" id="SSF52283">
    <property type="entry name" value="Formate/glycerate dehydrogenase catalytic domain-like"/>
    <property type="match status" value="1"/>
</dbReference>
<dbReference type="HOGENOM" id="CLU_019796_1_0_5"/>
<dbReference type="InterPro" id="IPR029753">
    <property type="entry name" value="D-isomer_DH_CS"/>
</dbReference>
<feature type="domain" description="D-isomer specific 2-hydroxyacid dehydrogenase NAD-binding" evidence="3">
    <location>
        <begin position="101"/>
        <end position="273"/>
    </location>
</feature>
<dbReference type="CDD" id="cd12164">
    <property type="entry name" value="GDH_like_2"/>
    <property type="match status" value="1"/>
</dbReference>
<dbReference type="GO" id="GO:0030267">
    <property type="term" value="F:glyoxylate reductase (NADPH) activity"/>
    <property type="evidence" value="ECO:0007669"/>
    <property type="project" value="UniProtKB-EC"/>
</dbReference>
<dbReference type="EC" id="1.1.1.81" evidence="4"/>
<dbReference type="Gene3D" id="3.40.50.720">
    <property type="entry name" value="NAD(P)-binding Rossmann-like Domain"/>
    <property type="match status" value="2"/>
</dbReference>
<dbReference type="RefSeq" id="WP_041111687.1">
    <property type="nucleotide sequence ID" value="NZ_CP004373.1"/>
</dbReference>
<dbReference type="EC" id="1.1.1.79" evidence="4"/>
<dbReference type="AlphaFoldDB" id="A0A067Z449"/>
<dbReference type="InterPro" id="IPR006140">
    <property type="entry name" value="D-isomer_DH_NAD-bd"/>
</dbReference>
<dbReference type="GO" id="GO:0051287">
    <property type="term" value="F:NAD binding"/>
    <property type="evidence" value="ECO:0007669"/>
    <property type="project" value="InterPro"/>
</dbReference>
<dbReference type="GeneID" id="56905612"/>
<dbReference type="SUPFAM" id="SSF51735">
    <property type="entry name" value="NAD(P)-binding Rossmann-fold domains"/>
    <property type="match status" value="1"/>
</dbReference>
<evidence type="ECO:0000256" key="2">
    <source>
        <dbReference type="ARBA" id="ARBA00023027"/>
    </source>
</evidence>
<dbReference type="KEGG" id="goy:GLS_c13860"/>
<evidence type="ECO:0000259" key="3">
    <source>
        <dbReference type="Pfam" id="PF02826"/>
    </source>
</evidence>
<dbReference type="Pfam" id="PF02826">
    <property type="entry name" value="2-Hacid_dh_C"/>
    <property type="match status" value="1"/>
</dbReference>
<gene>
    <name evidence="4" type="primary">ghrA</name>
    <name evidence="4" type="ORF">GLS_c13860</name>
</gene>
<dbReference type="PANTHER" id="PTHR43333">
    <property type="entry name" value="2-HACID_DH_C DOMAIN-CONTAINING PROTEIN"/>
    <property type="match status" value="1"/>
</dbReference>
<reference evidence="4 5" key="1">
    <citation type="journal article" date="2015" name="Appl. Microbiol. Biotechnol.">
        <title>The consequence of an additional NADH dehydrogenase paralog on the growth of Gluconobacter oxydans DSM3504.</title>
        <authorList>
            <person name="Kostner D."/>
            <person name="Luchterhand B."/>
            <person name="Junker A."/>
            <person name="Volland S."/>
            <person name="Daniel R."/>
            <person name="Buchs J."/>
            <person name="Liebl W."/>
            <person name="Ehrenreich A."/>
        </authorList>
    </citation>
    <scope>NUCLEOTIDE SEQUENCE [LARGE SCALE GENOMIC DNA]</scope>
    <source>
        <strain evidence="4">DSM 3504</strain>
    </source>
</reference>
<dbReference type="InterPro" id="IPR036291">
    <property type="entry name" value="NAD(P)-bd_dom_sf"/>
</dbReference>
<proteinExistence type="predicted"/>
<organism evidence="4 5">
    <name type="scientific">Gluconobacter oxydans DSM 3504</name>
    <dbReference type="NCBI Taxonomy" id="1288313"/>
    <lineage>
        <taxon>Bacteria</taxon>
        <taxon>Pseudomonadati</taxon>
        <taxon>Pseudomonadota</taxon>
        <taxon>Alphaproteobacteria</taxon>
        <taxon>Acetobacterales</taxon>
        <taxon>Acetobacteraceae</taxon>
        <taxon>Gluconobacter</taxon>
    </lineage>
</organism>
<dbReference type="Proteomes" id="UP000031656">
    <property type="component" value="Chromosome"/>
</dbReference>
<evidence type="ECO:0000313" key="4">
    <source>
        <dbReference type="EMBL" id="AHK71283.1"/>
    </source>
</evidence>
<evidence type="ECO:0000313" key="5">
    <source>
        <dbReference type="Proteomes" id="UP000031656"/>
    </source>
</evidence>
<sequence>MSIVFHHTPERAKVWSEKFAKARPDIPFHIWPETGPKEDVRYLAAWKTPDDLATLFPNLEVLFSLGAGIDQLNLANVPPGVQIIRMVESSLVEGMIEYVLWAVLSFHRDMFRYARQQREHVWDGSHNRLAKLYRVGLMGMGELGSPVLEKLVSFGYECRGWSRSRREVPGVKSFAGAGELDAFLAETDILVCLVPLTDATRGILNRSLFEKLPKGACLINCGRGGHLVQDDLIPALDSGQLSQAVLDVATPEPLPPEHPFWDHPRIFLTPHIASAAQSDTAAEAVLANLRRYEAGEPMTGVIDTGRGY</sequence>
<accession>A0A067Z449</accession>
<name>A0A067Z449_GLUOY</name>
<keyword evidence="4" id="KW-0670">Pyruvate</keyword>
<keyword evidence="2" id="KW-0520">NAD</keyword>